<keyword evidence="4" id="KW-0238">DNA-binding</keyword>
<reference evidence="9" key="1">
    <citation type="submission" date="2023-02" db="EMBL/GenBank/DDBJ databases">
        <authorList>
            <person name="Palmer J.M."/>
        </authorList>
    </citation>
    <scope>NUCLEOTIDE SEQUENCE</scope>
    <source>
        <strain evidence="9">FW57</strain>
    </source>
</reference>
<evidence type="ECO:0000256" key="2">
    <source>
        <dbReference type="ARBA" id="ARBA00022833"/>
    </source>
</evidence>
<gene>
    <name evidence="9" type="ORF">NEMBOFW57_003984</name>
</gene>
<feature type="compositionally biased region" description="Low complexity" evidence="7">
    <location>
        <begin position="877"/>
        <end position="903"/>
    </location>
</feature>
<dbReference type="SMART" id="SM00906">
    <property type="entry name" value="Fungal_trans"/>
    <property type="match status" value="1"/>
</dbReference>
<evidence type="ECO:0000259" key="8">
    <source>
        <dbReference type="SMART" id="SM00906"/>
    </source>
</evidence>
<sequence>MAAASFSGGKRRSRSEGETDRAGSEEHSSSPAPSARSSSPPPGLNCMRLLSGKEDKERGVAPPPAIHPPKTRQEAQARQQQEQYQTHSGAERSESSEPKLGPQSLNQPPTPPGSGDEDVIMAEPEPSRNLPSSSHSSLARLIDPLLLQDAEPKKEAGTRHLLCTRGSYIFDQAVGRTRFFGPTANSHVYAKPIPGLSHERPSQTQTAELLIGSLPSATHDHLMRSFWDYYNSWQQVVDEAAFEAGRTTQDSRFYSVFLHIAMLAVGYRFADWEREDVKRITLGNRESTLHTEAKAMVQGELERPGGIPSVQGLLMIADLECGIGRDTTGWMYSGMANRLAFDLGLHVNAVGADISELERQTRRQAMTACVMFDRKWSLLLGRPTSIKAQDVAADVLPRASGKPLADANIGIVASHAAINRQMFELLELAGKIADFQNSTYGAAHVFSSKAAEDRAYLHFIGLERLFHNWYRRLPENLTWKPVNIKSAPLGFFMLHQQFHVCMILLHRPWAKYGPMSLDGAVAARYPTPGSPNQDDGTSQLPSWMAPLPHHDNRASMSRSMCTQHAIRIARIFWHHRQRFDGRRVVLTAIQHAGTAALALMAALAHKSAELDHHSNLRYLQVLSTAIYDMSHLYQPAARMYQLLKTMLVEIRSEMVKSGGFDVSTLVGRYQGGSSSSSSGNMVFGNNHWATASDSSALSTDRLETIQEEDRATKRRRLSSLSSMDFSCLAPSFLNNNHPTTPGSSRSLESSDPAPLDQTPGEPGTFDLDFFHASFVDFINTGGDGPATDDWQTTVGPSGGEVTIAPVLIPTVSGDLSFSCPIEPSAPKNTSARATTTPPPPTAPVTPSPAVDDDTSADKTIEDWLAEPSKPSPPPTTPTTTSSTQQQQQPTNFSTPQPTTTTTPTPGPIPTPILEASQLRDTLAHATADGTPVLRDPYILSLETELGLGFDLGPDTAAAASAPDTTTSKTTEGGDADAVLDWFTNQTPSASGASTTAATGEVEAGRVATAPPMTPVTLDELVQSVEEAVGLARARAQARARAAAGGNGGTGNGNGKRGSVSGASVSGVSVGGGSGAAGVGSSPVVRNRELDFLML</sequence>
<feature type="compositionally biased region" description="Gly residues" evidence="7">
    <location>
        <begin position="1044"/>
        <end position="1055"/>
    </location>
</feature>
<evidence type="ECO:0000256" key="1">
    <source>
        <dbReference type="ARBA" id="ARBA00022723"/>
    </source>
</evidence>
<keyword evidence="5" id="KW-0804">Transcription</keyword>
<evidence type="ECO:0000256" key="3">
    <source>
        <dbReference type="ARBA" id="ARBA00023015"/>
    </source>
</evidence>
<feature type="compositionally biased region" description="Low complexity" evidence="7">
    <location>
        <begin position="74"/>
        <end position="83"/>
    </location>
</feature>
<evidence type="ECO:0000256" key="5">
    <source>
        <dbReference type="ARBA" id="ARBA00023163"/>
    </source>
</evidence>
<feature type="compositionally biased region" description="Pro residues" evidence="7">
    <location>
        <begin position="836"/>
        <end position="846"/>
    </location>
</feature>
<evidence type="ECO:0000313" key="10">
    <source>
        <dbReference type="Proteomes" id="UP001197093"/>
    </source>
</evidence>
<dbReference type="GO" id="GO:0006351">
    <property type="term" value="P:DNA-templated transcription"/>
    <property type="evidence" value="ECO:0007669"/>
    <property type="project" value="InterPro"/>
</dbReference>
<dbReference type="Proteomes" id="UP001197093">
    <property type="component" value="Unassembled WGS sequence"/>
</dbReference>
<feature type="region of interest" description="Disordered" evidence="7">
    <location>
        <begin position="734"/>
        <end position="765"/>
    </location>
</feature>
<dbReference type="PANTHER" id="PTHR31313">
    <property type="entry name" value="TY1 ENHANCER ACTIVATOR"/>
    <property type="match status" value="1"/>
</dbReference>
<feature type="compositionally biased region" description="Low complexity" evidence="7">
    <location>
        <begin position="29"/>
        <end position="38"/>
    </location>
</feature>
<keyword evidence="1" id="KW-0479">Metal-binding</keyword>
<feature type="compositionally biased region" description="Polar residues" evidence="7">
    <location>
        <begin position="734"/>
        <end position="749"/>
    </location>
</feature>
<dbReference type="EMBL" id="JAHCVI010000001">
    <property type="protein sequence ID" value="KAG7293924.1"/>
    <property type="molecule type" value="Genomic_DNA"/>
</dbReference>
<accession>A0AAD4F6B3</accession>
<keyword evidence="2" id="KW-0862">Zinc</keyword>
<keyword evidence="3" id="KW-0805">Transcription regulation</keyword>
<name>A0AAD4F6B3_9PEZI</name>
<evidence type="ECO:0000256" key="4">
    <source>
        <dbReference type="ARBA" id="ARBA00023125"/>
    </source>
</evidence>
<dbReference type="AlphaFoldDB" id="A0AAD4F6B3"/>
<dbReference type="CDD" id="cd12148">
    <property type="entry name" value="fungal_TF_MHR"/>
    <property type="match status" value="1"/>
</dbReference>
<dbReference type="PANTHER" id="PTHR31313:SF81">
    <property type="entry name" value="TY1 ENHANCER ACTIVATOR"/>
    <property type="match status" value="1"/>
</dbReference>
<organism evidence="9 10">
    <name type="scientific">Staphylotrichum longicolle</name>
    <dbReference type="NCBI Taxonomy" id="669026"/>
    <lineage>
        <taxon>Eukaryota</taxon>
        <taxon>Fungi</taxon>
        <taxon>Dikarya</taxon>
        <taxon>Ascomycota</taxon>
        <taxon>Pezizomycotina</taxon>
        <taxon>Sordariomycetes</taxon>
        <taxon>Sordariomycetidae</taxon>
        <taxon>Sordariales</taxon>
        <taxon>Chaetomiaceae</taxon>
        <taxon>Staphylotrichum</taxon>
    </lineage>
</organism>
<proteinExistence type="predicted"/>
<keyword evidence="10" id="KW-1185">Reference proteome</keyword>
<dbReference type="GO" id="GO:0008270">
    <property type="term" value="F:zinc ion binding"/>
    <property type="evidence" value="ECO:0007669"/>
    <property type="project" value="InterPro"/>
</dbReference>
<evidence type="ECO:0000256" key="7">
    <source>
        <dbReference type="SAM" id="MobiDB-lite"/>
    </source>
</evidence>
<feature type="domain" description="Xylanolytic transcriptional activator regulatory" evidence="8">
    <location>
        <begin position="329"/>
        <end position="403"/>
    </location>
</feature>
<dbReference type="InterPro" id="IPR051615">
    <property type="entry name" value="Transcr_Regulatory_Elem"/>
</dbReference>
<feature type="region of interest" description="Disordered" evidence="7">
    <location>
        <begin position="1"/>
        <end position="136"/>
    </location>
</feature>
<dbReference type="GO" id="GO:0003677">
    <property type="term" value="F:DNA binding"/>
    <property type="evidence" value="ECO:0007669"/>
    <property type="project" value="UniProtKB-KW"/>
</dbReference>
<dbReference type="Pfam" id="PF04082">
    <property type="entry name" value="Fungal_trans"/>
    <property type="match status" value="1"/>
</dbReference>
<evidence type="ECO:0000256" key="6">
    <source>
        <dbReference type="ARBA" id="ARBA00023242"/>
    </source>
</evidence>
<keyword evidence="6" id="KW-0539">Nucleus</keyword>
<feature type="compositionally biased region" description="Low complexity" evidence="7">
    <location>
        <begin position="1056"/>
        <end position="1065"/>
    </location>
</feature>
<evidence type="ECO:0000313" key="9">
    <source>
        <dbReference type="EMBL" id="KAG7293924.1"/>
    </source>
</evidence>
<comment type="caution">
    <text evidence="9">The sequence shown here is derived from an EMBL/GenBank/DDBJ whole genome shotgun (WGS) entry which is preliminary data.</text>
</comment>
<feature type="region of interest" description="Disordered" evidence="7">
    <location>
        <begin position="1041"/>
        <end position="1065"/>
    </location>
</feature>
<dbReference type="InterPro" id="IPR007219">
    <property type="entry name" value="XnlR_reg_dom"/>
</dbReference>
<protein>
    <recommendedName>
        <fullName evidence="8">Xylanolytic transcriptional activator regulatory domain-containing protein</fullName>
    </recommendedName>
</protein>
<feature type="region of interest" description="Disordered" evidence="7">
    <location>
        <begin position="819"/>
        <end position="912"/>
    </location>
</feature>
<feature type="compositionally biased region" description="Basic and acidic residues" evidence="7">
    <location>
        <begin position="14"/>
        <end position="28"/>
    </location>
</feature>